<sequence length="51" mass="5557">ADTDFGKEAADMGCDHQQMIPSAPETLGKIDNIMAHSSTATDETLFFQLKK</sequence>
<accession>A0A4Y2B3C1</accession>
<feature type="non-terminal residue" evidence="1">
    <location>
        <position position="1"/>
    </location>
</feature>
<name>A0A4Y2B3C1_ARAVE</name>
<proteinExistence type="predicted"/>
<reference evidence="1 2" key="1">
    <citation type="journal article" date="2019" name="Sci. Rep.">
        <title>Orb-weaving spider Araneus ventricosus genome elucidates the spidroin gene catalogue.</title>
        <authorList>
            <person name="Kono N."/>
            <person name="Nakamura H."/>
            <person name="Ohtoshi R."/>
            <person name="Moran D.A.P."/>
            <person name="Shinohara A."/>
            <person name="Yoshida Y."/>
            <person name="Fujiwara M."/>
            <person name="Mori M."/>
            <person name="Tomita M."/>
            <person name="Arakawa K."/>
        </authorList>
    </citation>
    <scope>NUCLEOTIDE SEQUENCE [LARGE SCALE GENOMIC DNA]</scope>
</reference>
<evidence type="ECO:0000313" key="1">
    <source>
        <dbReference type="EMBL" id="GBL85786.1"/>
    </source>
</evidence>
<comment type="caution">
    <text evidence="1">The sequence shown here is derived from an EMBL/GenBank/DDBJ whole genome shotgun (WGS) entry which is preliminary data.</text>
</comment>
<evidence type="ECO:0000313" key="2">
    <source>
        <dbReference type="Proteomes" id="UP000499080"/>
    </source>
</evidence>
<dbReference type="AlphaFoldDB" id="A0A4Y2B3C1"/>
<gene>
    <name evidence="1" type="ORF">AVEN_228824_1</name>
</gene>
<keyword evidence="2" id="KW-1185">Reference proteome</keyword>
<protein>
    <submittedName>
        <fullName evidence="1">Uncharacterized protein</fullName>
    </submittedName>
</protein>
<dbReference type="Proteomes" id="UP000499080">
    <property type="component" value="Unassembled WGS sequence"/>
</dbReference>
<dbReference type="EMBL" id="BGPR01082097">
    <property type="protein sequence ID" value="GBL85786.1"/>
    <property type="molecule type" value="Genomic_DNA"/>
</dbReference>
<organism evidence="1 2">
    <name type="scientific">Araneus ventricosus</name>
    <name type="common">Orbweaver spider</name>
    <name type="synonym">Epeira ventricosa</name>
    <dbReference type="NCBI Taxonomy" id="182803"/>
    <lineage>
        <taxon>Eukaryota</taxon>
        <taxon>Metazoa</taxon>
        <taxon>Ecdysozoa</taxon>
        <taxon>Arthropoda</taxon>
        <taxon>Chelicerata</taxon>
        <taxon>Arachnida</taxon>
        <taxon>Araneae</taxon>
        <taxon>Araneomorphae</taxon>
        <taxon>Entelegynae</taxon>
        <taxon>Araneoidea</taxon>
        <taxon>Araneidae</taxon>
        <taxon>Araneus</taxon>
    </lineage>
</organism>